<dbReference type="SUPFAM" id="SSF46894">
    <property type="entry name" value="C-terminal effector domain of the bipartite response regulators"/>
    <property type="match status" value="1"/>
</dbReference>
<evidence type="ECO:0000259" key="11">
    <source>
        <dbReference type="PROSITE" id="PS51755"/>
    </source>
</evidence>
<keyword evidence="2" id="KW-0963">Cytoplasm</keyword>
<evidence type="ECO:0000256" key="5">
    <source>
        <dbReference type="ARBA" id="ARBA00023015"/>
    </source>
</evidence>
<dbReference type="EMBL" id="FNVQ01000001">
    <property type="protein sequence ID" value="SEF99118.1"/>
    <property type="molecule type" value="Genomic_DNA"/>
</dbReference>
<evidence type="ECO:0000256" key="9">
    <source>
        <dbReference type="PROSITE-ProRule" id="PRU01091"/>
    </source>
</evidence>
<feature type="domain" description="OmpR/PhoB-type" evidence="11">
    <location>
        <begin position="135"/>
        <end position="233"/>
    </location>
</feature>
<feature type="modified residue" description="4-aspartylphosphate" evidence="8">
    <location>
        <position position="59"/>
    </location>
</feature>
<dbReference type="Gene3D" id="3.40.50.2300">
    <property type="match status" value="1"/>
</dbReference>
<dbReference type="InterPro" id="IPR001789">
    <property type="entry name" value="Sig_transdc_resp-reg_receiver"/>
</dbReference>
<dbReference type="PROSITE" id="PS51755">
    <property type="entry name" value="OMPR_PHOB"/>
    <property type="match status" value="1"/>
</dbReference>
<dbReference type="GO" id="GO:0005829">
    <property type="term" value="C:cytosol"/>
    <property type="evidence" value="ECO:0007669"/>
    <property type="project" value="TreeGrafter"/>
</dbReference>
<dbReference type="GO" id="GO:0032993">
    <property type="term" value="C:protein-DNA complex"/>
    <property type="evidence" value="ECO:0007669"/>
    <property type="project" value="TreeGrafter"/>
</dbReference>
<evidence type="ECO:0000259" key="10">
    <source>
        <dbReference type="PROSITE" id="PS50110"/>
    </source>
</evidence>
<dbReference type="GO" id="GO:0000156">
    <property type="term" value="F:phosphorelay response regulator activity"/>
    <property type="evidence" value="ECO:0007669"/>
    <property type="project" value="TreeGrafter"/>
</dbReference>
<gene>
    <name evidence="12" type="ORF">SAMN05444390_1011057</name>
</gene>
<dbReference type="InterPro" id="IPR039420">
    <property type="entry name" value="WalR-like"/>
</dbReference>
<keyword evidence="3 8" id="KW-0597">Phosphoprotein</keyword>
<dbReference type="InterPro" id="IPR011006">
    <property type="entry name" value="CheY-like_superfamily"/>
</dbReference>
<keyword evidence="4" id="KW-0902">Two-component regulatory system</keyword>
<evidence type="ECO:0000313" key="12">
    <source>
        <dbReference type="EMBL" id="SEF99118.1"/>
    </source>
</evidence>
<evidence type="ECO:0000256" key="8">
    <source>
        <dbReference type="PROSITE-ProRule" id="PRU00169"/>
    </source>
</evidence>
<dbReference type="RefSeq" id="WP_104001997.1">
    <property type="nucleotide sequence ID" value="NZ_FNVQ01000001.1"/>
</dbReference>
<dbReference type="OrthoDB" id="9802426at2"/>
<comment type="subcellular location">
    <subcellularLocation>
        <location evidence="1">Cytoplasm</location>
    </subcellularLocation>
</comment>
<dbReference type="GO" id="GO:0000976">
    <property type="term" value="F:transcription cis-regulatory region binding"/>
    <property type="evidence" value="ECO:0007669"/>
    <property type="project" value="TreeGrafter"/>
</dbReference>
<dbReference type="Gene3D" id="6.10.250.690">
    <property type="match status" value="1"/>
</dbReference>
<keyword evidence="7" id="KW-0804">Transcription</keyword>
<keyword evidence="6 9" id="KW-0238">DNA-binding</keyword>
<evidence type="ECO:0000256" key="3">
    <source>
        <dbReference type="ARBA" id="ARBA00022553"/>
    </source>
</evidence>
<sequence>MHSENPAGAHVFVVEDDPTLSSQITELLQAKGFTTQQSQDGEEALLVALKTRFDLILLDVLLPSCDGFSLLQRLREKCQTPVMMLTACGAEEERIRGFNKGADDYLPKPFNSTELLLRINALLRRSMGKASQQEQFQLSLNGLTMQRQQQLVHYEGQPIQLTPIQFKLLWILARHPGETLSKPYLYQVVLEREYSRHDRSLDMHLSRVRRRLVEAGMTADRLQTMHGTGYSLT</sequence>
<dbReference type="Pfam" id="PF00486">
    <property type="entry name" value="Trans_reg_C"/>
    <property type="match status" value="1"/>
</dbReference>
<proteinExistence type="predicted"/>
<feature type="domain" description="Response regulatory" evidence="10">
    <location>
        <begin position="10"/>
        <end position="123"/>
    </location>
</feature>
<evidence type="ECO:0000313" key="13">
    <source>
        <dbReference type="Proteomes" id="UP000236745"/>
    </source>
</evidence>
<dbReference type="SUPFAM" id="SSF52172">
    <property type="entry name" value="CheY-like"/>
    <property type="match status" value="1"/>
</dbReference>
<dbReference type="SMART" id="SM00862">
    <property type="entry name" value="Trans_reg_C"/>
    <property type="match status" value="1"/>
</dbReference>
<dbReference type="CDD" id="cd00383">
    <property type="entry name" value="trans_reg_C"/>
    <property type="match status" value="1"/>
</dbReference>
<keyword evidence="5" id="KW-0805">Transcription regulation</keyword>
<evidence type="ECO:0000256" key="7">
    <source>
        <dbReference type="ARBA" id="ARBA00023163"/>
    </source>
</evidence>
<dbReference type="Gene3D" id="1.10.10.10">
    <property type="entry name" value="Winged helix-like DNA-binding domain superfamily/Winged helix DNA-binding domain"/>
    <property type="match status" value="1"/>
</dbReference>
<feature type="DNA-binding region" description="OmpR/PhoB-type" evidence="9">
    <location>
        <begin position="135"/>
        <end position="233"/>
    </location>
</feature>
<dbReference type="InterPro" id="IPR001867">
    <property type="entry name" value="OmpR/PhoB-type_DNA-bd"/>
</dbReference>
<reference evidence="12 13" key="1">
    <citation type="submission" date="2016-10" db="EMBL/GenBank/DDBJ databases">
        <authorList>
            <person name="de Groot N.N."/>
        </authorList>
    </citation>
    <scope>NUCLEOTIDE SEQUENCE [LARGE SCALE GENOMIC DNA]</scope>
    <source>
        <strain evidence="12 13">DSM 22012</strain>
    </source>
</reference>
<dbReference type="SMART" id="SM00448">
    <property type="entry name" value="REC"/>
    <property type="match status" value="1"/>
</dbReference>
<protein>
    <submittedName>
        <fullName evidence="12">Two-component system, OmpR family, response regulator PfeR</fullName>
    </submittedName>
</protein>
<keyword evidence="13" id="KW-1185">Reference proteome</keyword>
<dbReference type="InterPro" id="IPR016032">
    <property type="entry name" value="Sig_transdc_resp-reg_C-effctor"/>
</dbReference>
<dbReference type="AlphaFoldDB" id="A0A1H5WIH8"/>
<dbReference type="Pfam" id="PF00072">
    <property type="entry name" value="Response_reg"/>
    <property type="match status" value="1"/>
</dbReference>
<dbReference type="GO" id="GO:0006355">
    <property type="term" value="P:regulation of DNA-templated transcription"/>
    <property type="evidence" value="ECO:0007669"/>
    <property type="project" value="InterPro"/>
</dbReference>
<evidence type="ECO:0000256" key="4">
    <source>
        <dbReference type="ARBA" id="ARBA00023012"/>
    </source>
</evidence>
<dbReference type="PROSITE" id="PS50110">
    <property type="entry name" value="RESPONSE_REGULATORY"/>
    <property type="match status" value="1"/>
</dbReference>
<dbReference type="PANTHER" id="PTHR48111">
    <property type="entry name" value="REGULATOR OF RPOS"/>
    <property type="match status" value="1"/>
</dbReference>
<evidence type="ECO:0000256" key="2">
    <source>
        <dbReference type="ARBA" id="ARBA00022490"/>
    </source>
</evidence>
<accession>A0A1H5WIH8</accession>
<evidence type="ECO:0000256" key="1">
    <source>
        <dbReference type="ARBA" id="ARBA00004496"/>
    </source>
</evidence>
<name>A0A1H5WIH8_9GAMM</name>
<evidence type="ECO:0000256" key="6">
    <source>
        <dbReference type="ARBA" id="ARBA00023125"/>
    </source>
</evidence>
<organism evidence="12 13">
    <name type="scientific">Marinobacterium lutimaris</name>
    <dbReference type="NCBI Taxonomy" id="568106"/>
    <lineage>
        <taxon>Bacteria</taxon>
        <taxon>Pseudomonadati</taxon>
        <taxon>Pseudomonadota</taxon>
        <taxon>Gammaproteobacteria</taxon>
        <taxon>Oceanospirillales</taxon>
        <taxon>Oceanospirillaceae</taxon>
        <taxon>Marinobacterium</taxon>
    </lineage>
</organism>
<dbReference type="InterPro" id="IPR036388">
    <property type="entry name" value="WH-like_DNA-bd_sf"/>
</dbReference>
<dbReference type="PANTHER" id="PTHR48111:SF39">
    <property type="entry name" value="TRANSCRIPTIONAL REGULATORY PROTEIN CPXR"/>
    <property type="match status" value="1"/>
</dbReference>
<dbReference type="Proteomes" id="UP000236745">
    <property type="component" value="Unassembled WGS sequence"/>
</dbReference>